<organism evidence="1 2">
    <name type="scientific">Companilactobacillus futsaii JCM 17355</name>
    <dbReference type="NCBI Taxonomy" id="1423818"/>
    <lineage>
        <taxon>Bacteria</taxon>
        <taxon>Bacillati</taxon>
        <taxon>Bacillota</taxon>
        <taxon>Bacilli</taxon>
        <taxon>Lactobacillales</taxon>
        <taxon>Lactobacillaceae</taxon>
        <taxon>Companilactobacillus</taxon>
    </lineage>
</organism>
<dbReference type="Proteomes" id="UP000051379">
    <property type="component" value="Unassembled WGS sequence"/>
</dbReference>
<dbReference type="EMBL" id="AZDO01000006">
    <property type="protein sequence ID" value="KRK99590.1"/>
    <property type="molecule type" value="Genomic_DNA"/>
</dbReference>
<dbReference type="PANTHER" id="PTHR41244">
    <property type="entry name" value="RHAMNAN SYNTHESIS F"/>
    <property type="match status" value="1"/>
</dbReference>
<evidence type="ECO:0000313" key="2">
    <source>
        <dbReference type="Proteomes" id="UP000051379"/>
    </source>
</evidence>
<dbReference type="Gene3D" id="3.20.20.80">
    <property type="entry name" value="Glycosidases"/>
    <property type="match status" value="1"/>
</dbReference>
<dbReference type="InterPro" id="IPR032719">
    <property type="entry name" value="WbsX"/>
</dbReference>
<reference evidence="1 2" key="1">
    <citation type="journal article" date="2015" name="Genome Announc.">
        <title>Expanding the biotechnology potential of lactobacilli through comparative genomics of 213 strains and associated genera.</title>
        <authorList>
            <person name="Sun Z."/>
            <person name="Harris H.M."/>
            <person name="McCann A."/>
            <person name="Guo C."/>
            <person name="Argimon S."/>
            <person name="Zhang W."/>
            <person name="Yang X."/>
            <person name="Jeffery I.B."/>
            <person name="Cooney J.C."/>
            <person name="Kagawa T.F."/>
            <person name="Liu W."/>
            <person name="Song Y."/>
            <person name="Salvetti E."/>
            <person name="Wrobel A."/>
            <person name="Rasinkangas P."/>
            <person name="Parkhill J."/>
            <person name="Rea M.C."/>
            <person name="O'Sullivan O."/>
            <person name="Ritari J."/>
            <person name="Douillard F.P."/>
            <person name="Paul Ross R."/>
            <person name="Yang R."/>
            <person name="Briner A.E."/>
            <person name="Felis G.E."/>
            <person name="de Vos W.M."/>
            <person name="Barrangou R."/>
            <person name="Klaenhammer T.R."/>
            <person name="Caufield P.W."/>
            <person name="Cui Y."/>
            <person name="Zhang H."/>
            <person name="O'Toole P.W."/>
        </authorList>
    </citation>
    <scope>NUCLEOTIDE SEQUENCE [LARGE SCALE GENOMIC DNA]</scope>
    <source>
        <strain evidence="1 2">JCM 17355</strain>
    </source>
</reference>
<accession>A0ABR5P969</accession>
<proteinExistence type="predicted"/>
<dbReference type="Pfam" id="PF14307">
    <property type="entry name" value="Glyco_tran_WbsX"/>
    <property type="match status" value="1"/>
</dbReference>
<protein>
    <submittedName>
        <fullName evidence="1">Glycosyltransferase</fullName>
    </submittedName>
</protein>
<sequence>MKKKVLALYLPQFHVIPENDKWWGKGFTEWKNVKGAKPLFAGHNQPRVPLNNNYYNLLDPKVMEWQTKIAKENNIYGFCVYHYWFHGKLLLEKPMEQYLDNENIDFPFCFCWANEHWTNAWVSGENKIIIEQNFDDKEDWINHFNYLLPFFKDDRYIKEDNQPVFVIYYPSIIGPLSEMLDCWNQLAKDNGFKGIKFVYQHYLFHLEDNPKKALFDYGIEFEPNLSMNEIQTKTAASFERFRAKVSNFLQTKLHVYVKMPKRKPTIFDYDEIWQHILNRKPVTKNLIPGAFVDWDNTPRRGVRGSLTKGGNPQKFKKYFSELVKKSDREYATDYIILFAWNEWAEGGYIEPDSKYKYEYLHAIKEVIDAED</sequence>
<dbReference type="RefSeq" id="WP_057811891.1">
    <property type="nucleotide sequence ID" value="NZ_AZDO01000006.1"/>
</dbReference>
<comment type="caution">
    <text evidence="1">The sequence shown here is derived from an EMBL/GenBank/DDBJ whole genome shotgun (WGS) entry which is preliminary data.</text>
</comment>
<keyword evidence="2" id="KW-1185">Reference proteome</keyword>
<dbReference type="PANTHER" id="PTHR41244:SF1">
    <property type="entry name" value="GLYCOSYLTRANSFERASE"/>
    <property type="match status" value="1"/>
</dbReference>
<dbReference type="CDD" id="cd11579">
    <property type="entry name" value="Glyco_tran_WbsX"/>
    <property type="match status" value="1"/>
</dbReference>
<name>A0ABR5P969_9LACO</name>
<evidence type="ECO:0000313" key="1">
    <source>
        <dbReference type="EMBL" id="KRK99590.1"/>
    </source>
</evidence>
<gene>
    <name evidence="1" type="ORF">FC88_GL002437</name>
</gene>